<accession>A0AB34J7V4</accession>
<name>A0AB34J7V4_PRYPA</name>
<sequence length="319" mass="36288">MVSLRRSRAAGSSFAIATVTRSPHRFDRWLAYHQRLGAARLFVCVEETPSALAHCTALGALVRLRHARAAANPYETIIQRQEAHVDWALAECARLGIAWLVHCDDDELLFLGARFESVAAACPREASCIVISNVEAVPSTESSDFTTISTFCFDDDGFLAYVNGKSAGRVGHCRAFGCHRFSGVEWEAPRELICILHFESCPYSRWHDKFRHYARLTRPTRHTNMPFRFYVDSIAAHREAQAAREAGALEDSIDARLRAFWRKRKQRHYLAYSRSFVTIHHYALDEADAHDSRKRRRCTYYPSRPALLPAPSCVENNPF</sequence>
<organism evidence="1 2">
    <name type="scientific">Prymnesium parvum</name>
    <name type="common">Toxic golden alga</name>
    <dbReference type="NCBI Taxonomy" id="97485"/>
    <lineage>
        <taxon>Eukaryota</taxon>
        <taxon>Haptista</taxon>
        <taxon>Haptophyta</taxon>
        <taxon>Prymnesiophyceae</taxon>
        <taxon>Prymnesiales</taxon>
        <taxon>Prymnesiaceae</taxon>
        <taxon>Prymnesium</taxon>
    </lineage>
</organism>
<reference evidence="1 2" key="1">
    <citation type="journal article" date="2024" name="Science">
        <title>Giant polyketide synthase enzymes in the biosynthesis of giant marine polyether toxins.</title>
        <authorList>
            <person name="Fallon T.R."/>
            <person name="Shende V.V."/>
            <person name="Wierzbicki I.H."/>
            <person name="Pendleton A.L."/>
            <person name="Watervoot N.F."/>
            <person name="Auber R.P."/>
            <person name="Gonzalez D.J."/>
            <person name="Wisecaver J.H."/>
            <person name="Moore B.S."/>
        </authorList>
    </citation>
    <scope>NUCLEOTIDE SEQUENCE [LARGE SCALE GENOMIC DNA]</scope>
    <source>
        <strain evidence="1 2">12B1</strain>
    </source>
</reference>
<gene>
    <name evidence="1" type="ORF">AB1Y20_005678</name>
</gene>
<evidence type="ECO:0000313" key="2">
    <source>
        <dbReference type="Proteomes" id="UP001515480"/>
    </source>
</evidence>
<evidence type="ECO:0008006" key="3">
    <source>
        <dbReference type="Google" id="ProtNLM"/>
    </source>
</evidence>
<dbReference type="AlphaFoldDB" id="A0AB34J7V4"/>
<protein>
    <recommendedName>
        <fullName evidence="3">Glycosyltransferase family 92 protein</fullName>
    </recommendedName>
</protein>
<dbReference type="Proteomes" id="UP001515480">
    <property type="component" value="Unassembled WGS sequence"/>
</dbReference>
<proteinExistence type="predicted"/>
<dbReference type="EMBL" id="JBGBPQ010000013">
    <property type="protein sequence ID" value="KAL1512422.1"/>
    <property type="molecule type" value="Genomic_DNA"/>
</dbReference>
<evidence type="ECO:0000313" key="1">
    <source>
        <dbReference type="EMBL" id="KAL1512422.1"/>
    </source>
</evidence>
<comment type="caution">
    <text evidence="1">The sequence shown here is derived from an EMBL/GenBank/DDBJ whole genome shotgun (WGS) entry which is preliminary data.</text>
</comment>
<keyword evidence="2" id="KW-1185">Reference proteome</keyword>